<name>K6V032_9ACTN</name>
<dbReference type="Gene3D" id="2.30.30.440">
    <property type="entry name" value="Domain of unknown function DUF1918"/>
    <property type="match status" value="1"/>
</dbReference>
<dbReference type="eggNOG" id="COG0778">
    <property type="taxonomic scope" value="Bacteria"/>
</dbReference>
<dbReference type="Proteomes" id="UP000008363">
    <property type="component" value="Unassembled WGS sequence"/>
</dbReference>
<dbReference type="RefSeq" id="WP_006331109.1">
    <property type="nucleotide sequence ID" value="NZ_BAHC01000053.1"/>
</dbReference>
<dbReference type="Pfam" id="PF01750">
    <property type="entry name" value="HycI"/>
    <property type="match status" value="1"/>
</dbReference>
<comment type="caution">
    <text evidence="6">The sequence shown here is derived from an EMBL/GenBank/DDBJ whole genome shotgun (WGS) entry which is preliminary data.</text>
</comment>
<dbReference type="STRING" id="1108045.GORHZ_053_00210"/>
<dbReference type="AlphaFoldDB" id="K6V032"/>
<dbReference type="InterPro" id="IPR000671">
    <property type="entry name" value="Peptidase_A31"/>
</dbReference>
<proteinExistence type="inferred from homology"/>
<comment type="similarity">
    <text evidence="1">Belongs to the peptidase A31 family.</text>
</comment>
<evidence type="ECO:0000259" key="5">
    <source>
        <dbReference type="Pfam" id="PF08940"/>
    </source>
</evidence>
<dbReference type="EMBL" id="BAHC01000053">
    <property type="protein sequence ID" value="GAB89168.1"/>
    <property type="molecule type" value="Genomic_DNA"/>
</dbReference>
<protein>
    <submittedName>
        <fullName evidence="6">Putative NiFe-hydrogenase maturation protease</fullName>
    </submittedName>
</protein>
<dbReference type="GO" id="GO:0016485">
    <property type="term" value="P:protein processing"/>
    <property type="evidence" value="ECO:0007669"/>
    <property type="project" value="TreeGrafter"/>
</dbReference>
<evidence type="ECO:0000313" key="6">
    <source>
        <dbReference type="EMBL" id="GAB89168.1"/>
    </source>
</evidence>
<evidence type="ECO:0000256" key="2">
    <source>
        <dbReference type="ARBA" id="ARBA00022670"/>
    </source>
</evidence>
<dbReference type="CDD" id="cd00518">
    <property type="entry name" value="H2MP"/>
    <property type="match status" value="1"/>
</dbReference>
<evidence type="ECO:0000256" key="1">
    <source>
        <dbReference type="ARBA" id="ARBA00006814"/>
    </source>
</evidence>
<dbReference type="PANTHER" id="PTHR30302:SF1">
    <property type="entry name" value="HYDROGENASE 2 MATURATION PROTEASE"/>
    <property type="match status" value="1"/>
</dbReference>
<feature type="domain" description="DUF1918" evidence="5">
    <location>
        <begin position="168"/>
        <end position="225"/>
    </location>
</feature>
<dbReference type="Gene3D" id="3.40.50.1450">
    <property type="entry name" value="HybD-like"/>
    <property type="match status" value="1"/>
</dbReference>
<sequence>MTGVPKTGVLIGVGNEFRRDDGVGPAVARALENVVPPGWRIVESSGDPTELLDAWSSASTAVTVDSLVCEPSNPGRVHRFDPGAVPLPVDVPSSHGLGVAEALRLAEVLGRVPQRHVVYAIEIADTGVGEGLSPAVAAAVPVVVSAVWAEMANNPCHRRYPQERRRVMLAKTGDWLITEQPVLGKEPRMGLIVEVHSSDGSPPYLVKWTDNDHTALVFPGPDSIVRTAAEVEAANQASAERAARVESELSHRSEG</sequence>
<accession>K6V032</accession>
<dbReference type="SUPFAM" id="SSF50118">
    <property type="entry name" value="Cell growth inhibitor/plasmid maintenance toxic component"/>
    <property type="match status" value="1"/>
</dbReference>
<evidence type="ECO:0000256" key="3">
    <source>
        <dbReference type="ARBA" id="ARBA00022750"/>
    </source>
</evidence>
<evidence type="ECO:0000313" key="7">
    <source>
        <dbReference type="Proteomes" id="UP000008363"/>
    </source>
</evidence>
<keyword evidence="3" id="KW-0064">Aspartyl protease</keyword>
<reference evidence="6 7" key="1">
    <citation type="submission" date="2012-08" db="EMBL/GenBank/DDBJ databases">
        <title>Whole genome shotgun sequence of Gordonia rhizosphera NBRC 16068.</title>
        <authorList>
            <person name="Takarada H."/>
            <person name="Isaki S."/>
            <person name="Hosoyama A."/>
            <person name="Tsuchikane K."/>
            <person name="Katsumata H."/>
            <person name="Baba S."/>
            <person name="Ohji S."/>
            <person name="Yamazaki S."/>
            <person name="Fujita N."/>
        </authorList>
    </citation>
    <scope>NUCLEOTIDE SEQUENCE [LARGE SCALE GENOMIC DNA]</scope>
    <source>
        <strain evidence="6 7">NBRC 16068</strain>
    </source>
</reference>
<dbReference type="eggNOG" id="COG0680">
    <property type="taxonomic scope" value="Bacteria"/>
</dbReference>
<dbReference type="SUPFAM" id="SSF53163">
    <property type="entry name" value="HybD-like"/>
    <property type="match status" value="1"/>
</dbReference>
<keyword evidence="7" id="KW-1185">Reference proteome</keyword>
<dbReference type="GO" id="GO:0008047">
    <property type="term" value="F:enzyme activator activity"/>
    <property type="evidence" value="ECO:0007669"/>
    <property type="project" value="InterPro"/>
</dbReference>
<keyword evidence="2 6" id="KW-0645">Protease</keyword>
<dbReference type="InterPro" id="IPR015035">
    <property type="entry name" value="DUF1918"/>
</dbReference>
<dbReference type="PANTHER" id="PTHR30302">
    <property type="entry name" value="HYDROGENASE 1 MATURATION PROTEASE"/>
    <property type="match status" value="1"/>
</dbReference>
<gene>
    <name evidence="6" type="ORF">GORHZ_053_00210</name>
</gene>
<dbReference type="InterPro" id="IPR023430">
    <property type="entry name" value="Pept_HybD-like_dom_sf"/>
</dbReference>
<dbReference type="Pfam" id="PF08940">
    <property type="entry name" value="DUF1918"/>
    <property type="match status" value="1"/>
</dbReference>
<organism evidence="6 7">
    <name type="scientific">Gordonia rhizosphera NBRC 16068</name>
    <dbReference type="NCBI Taxonomy" id="1108045"/>
    <lineage>
        <taxon>Bacteria</taxon>
        <taxon>Bacillati</taxon>
        <taxon>Actinomycetota</taxon>
        <taxon>Actinomycetes</taxon>
        <taxon>Mycobacteriales</taxon>
        <taxon>Gordoniaceae</taxon>
        <taxon>Gordonia</taxon>
    </lineage>
</organism>
<keyword evidence="4" id="KW-0378">Hydrolase</keyword>
<dbReference type="NCBIfam" id="TIGR00072">
    <property type="entry name" value="hydrog_prot"/>
    <property type="match status" value="1"/>
</dbReference>
<dbReference type="GO" id="GO:0004190">
    <property type="term" value="F:aspartic-type endopeptidase activity"/>
    <property type="evidence" value="ECO:0007669"/>
    <property type="project" value="UniProtKB-KW"/>
</dbReference>
<evidence type="ECO:0000256" key="4">
    <source>
        <dbReference type="ARBA" id="ARBA00022801"/>
    </source>
</evidence>